<sequence>MCMKQPYCFLSLLIPGPKAPGNDIDVYLESLIDELQELWYNGVNTYDASRKENFCMRAALLWTINDFPAYAYLSGWSTKGALACPSCNKETPSIRLKYGRKFSYMGARRFLSSNHKWRSNKRDFNGEVERRHAPKILSGDDILNQLASLDGFKFGKTQKKQRHERDKATHNWRKKSIFFRLPYWKNNLIRHNLDVMHIEKNVCDNIIGTLLDMEGKTKDNLNARRDLKEMGIRRDLHPTQRDGKWYYPAACYTLSPEEKTKVCKFLKTIKVLAGYSSNLSRCVKVKDRKIYGLKSHDSHILLEQLLPFAIRGVVPNNVYAAITELGIFFRELCSKTVRVDVLDRLAAQIPITLSKLEKIFLPVFFYIMVHLIIHLPQEAKIAGPVQYRWMYPIERFLHKLKCYVRNRCRPEGSIAEGYIVEESLIFCSRYLHGSGRGYNPVDKNYEGDHAESCNGLSIFKQKGCPLLSDTSRILEEVERKQAHLYVLRNCEEVQPFLREYEQNNRNMNFDDWFFHRIVHMRKKKNSHASSGLYSLARGPFDGVQRFKGYEINGFRFHTKQLEGNRVKQNSGVLVRGIMNGQNIDYYGVLTEIVELQYLEGKRIVLFKCDWMDVDHIGKGVKIDKHGVVSVNTNRKLATNEPFVLASQVEQVFYVKDNLHPNWSIVLNGHSTYFTGGVVSEETFQQDAQNFSCTFEEDEDFINWRGNDLDVISTDVTLADNIIEDIESDPETDDEDLLL</sequence>
<reference evidence="1" key="1">
    <citation type="journal article" date="2014" name="Nat. Commun.">
        <title>The tobacco genome sequence and its comparison with those of tomato and potato.</title>
        <authorList>
            <person name="Sierro N."/>
            <person name="Battey J.N."/>
            <person name="Ouadi S."/>
            <person name="Bakaher N."/>
            <person name="Bovet L."/>
            <person name="Willig A."/>
            <person name="Goepfert S."/>
            <person name="Peitsch M.C."/>
            <person name="Ivanov N.V."/>
        </authorList>
    </citation>
    <scope>NUCLEOTIDE SEQUENCE [LARGE SCALE GENOMIC DNA]</scope>
</reference>
<dbReference type="Proteomes" id="UP000790787">
    <property type="component" value="Chromosome 6"/>
</dbReference>
<evidence type="ECO:0000313" key="1">
    <source>
        <dbReference type="Proteomes" id="UP000790787"/>
    </source>
</evidence>
<organism evidence="1 2">
    <name type="scientific">Nicotiana tabacum</name>
    <name type="common">Common tobacco</name>
    <dbReference type="NCBI Taxonomy" id="4097"/>
    <lineage>
        <taxon>Eukaryota</taxon>
        <taxon>Viridiplantae</taxon>
        <taxon>Streptophyta</taxon>
        <taxon>Embryophyta</taxon>
        <taxon>Tracheophyta</taxon>
        <taxon>Spermatophyta</taxon>
        <taxon>Magnoliopsida</taxon>
        <taxon>eudicotyledons</taxon>
        <taxon>Gunneridae</taxon>
        <taxon>Pentapetalae</taxon>
        <taxon>asterids</taxon>
        <taxon>lamiids</taxon>
        <taxon>Solanales</taxon>
        <taxon>Solanaceae</taxon>
        <taxon>Nicotianoideae</taxon>
        <taxon>Nicotianeae</taxon>
        <taxon>Nicotiana</taxon>
    </lineage>
</organism>
<dbReference type="RefSeq" id="XP_075110787.1">
    <property type="nucleotide sequence ID" value="XM_075254686.1"/>
</dbReference>
<proteinExistence type="predicted"/>
<protein>
    <submittedName>
        <fullName evidence="2">Uncharacterized protein LOC107763345 isoform X1</fullName>
    </submittedName>
</protein>
<keyword evidence="1" id="KW-1185">Reference proteome</keyword>
<name>A0AC58UMR2_TOBAC</name>
<evidence type="ECO:0000313" key="2">
    <source>
        <dbReference type="RefSeq" id="XP_075110787.1"/>
    </source>
</evidence>
<accession>A0AC58UMR2</accession>
<gene>
    <name evidence="2" type="primary">LOC107763345</name>
</gene>
<reference evidence="2" key="2">
    <citation type="submission" date="2025-08" db="UniProtKB">
        <authorList>
            <consortium name="RefSeq"/>
        </authorList>
    </citation>
    <scope>IDENTIFICATION</scope>
    <source>
        <tissue evidence="2">Leaf</tissue>
    </source>
</reference>